<dbReference type="OrthoDB" id="10257284at2759"/>
<dbReference type="EMBL" id="JWZT01004553">
    <property type="protein sequence ID" value="KII63858.1"/>
    <property type="molecule type" value="Genomic_DNA"/>
</dbReference>
<evidence type="ECO:0000313" key="2">
    <source>
        <dbReference type="Proteomes" id="UP000031668"/>
    </source>
</evidence>
<accession>A0A0C2IEW5</accession>
<organism evidence="1 2">
    <name type="scientific">Thelohanellus kitauei</name>
    <name type="common">Myxosporean</name>
    <dbReference type="NCBI Taxonomy" id="669202"/>
    <lineage>
        <taxon>Eukaryota</taxon>
        <taxon>Metazoa</taxon>
        <taxon>Cnidaria</taxon>
        <taxon>Myxozoa</taxon>
        <taxon>Myxosporea</taxon>
        <taxon>Bivalvulida</taxon>
        <taxon>Platysporina</taxon>
        <taxon>Myxobolidae</taxon>
        <taxon>Thelohanellus</taxon>
    </lineage>
</organism>
<keyword evidence="2" id="KW-1185">Reference proteome</keyword>
<dbReference type="Gene3D" id="3.40.50.1240">
    <property type="entry name" value="Phosphoglycerate mutase-like"/>
    <property type="match status" value="1"/>
</dbReference>
<dbReference type="InterPro" id="IPR029033">
    <property type="entry name" value="His_PPase_superfam"/>
</dbReference>
<gene>
    <name evidence="1" type="ORF">RF11_09076</name>
</gene>
<dbReference type="Proteomes" id="UP000031668">
    <property type="component" value="Unassembled WGS sequence"/>
</dbReference>
<dbReference type="AlphaFoldDB" id="A0A0C2IEW5"/>
<sequence>MNKLFTSSIFVLGGATIYASRRYNTAKDEGYSLRSSFMRIKCEEQSTLKMALIFFRHGKRTPLLPKFMIEGVEWPKEWVETTLPCANIECELKNSLRRPHVTNSLLDEHGSSLGELKGGAGMGLITVMGQQDSYKLGQKLREIYIEKEKLVPAQYSNDNVRHGCAFNINVIIPTHFSHFFDFLDRLFLF</sequence>
<proteinExistence type="predicted"/>
<protein>
    <submittedName>
        <fullName evidence="1">Lysophosphatidic acid phosphatase type 6</fullName>
    </submittedName>
</protein>
<name>A0A0C2IEW5_THEKT</name>
<dbReference type="SUPFAM" id="SSF53254">
    <property type="entry name" value="Phosphoglycerate mutase-like"/>
    <property type="match status" value="1"/>
</dbReference>
<comment type="caution">
    <text evidence="1">The sequence shown here is derived from an EMBL/GenBank/DDBJ whole genome shotgun (WGS) entry which is preliminary data.</text>
</comment>
<reference evidence="1 2" key="1">
    <citation type="journal article" date="2014" name="Genome Biol. Evol.">
        <title>The genome of the myxosporean Thelohanellus kitauei shows adaptations to nutrient acquisition within its fish host.</title>
        <authorList>
            <person name="Yang Y."/>
            <person name="Xiong J."/>
            <person name="Zhou Z."/>
            <person name="Huo F."/>
            <person name="Miao W."/>
            <person name="Ran C."/>
            <person name="Liu Y."/>
            <person name="Zhang J."/>
            <person name="Feng J."/>
            <person name="Wang M."/>
            <person name="Wang M."/>
            <person name="Wang L."/>
            <person name="Yao B."/>
        </authorList>
    </citation>
    <scope>NUCLEOTIDE SEQUENCE [LARGE SCALE GENOMIC DNA]</scope>
    <source>
        <strain evidence="1">Wuqing</strain>
    </source>
</reference>
<evidence type="ECO:0000313" key="1">
    <source>
        <dbReference type="EMBL" id="KII63858.1"/>
    </source>
</evidence>